<organism evidence="1 2">
    <name type="scientific">Aeoliella mucimassa</name>
    <dbReference type="NCBI Taxonomy" id="2527972"/>
    <lineage>
        <taxon>Bacteria</taxon>
        <taxon>Pseudomonadati</taxon>
        <taxon>Planctomycetota</taxon>
        <taxon>Planctomycetia</taxon>
        <taxon>Pirellulales</taxon>
        <taxon>Lacipirellulaceae</taxon>
        <taxon>Aeoliella</taxon>
    </lineage>
</organism>
<dbReference type="EMBL" id="CP036278">
    <property type="protein sequence ID" value="QDU58115.1"/>
    <property type="molecule type" value="Genomic_DNA"/>
</dbReference>
<evidence type="ECO:0000313" key="2">
    <source>
        <dbReference type="Proteomes" id="UP000315750"/>
    </source>
</evidence>
<accession>A0A518ATT8</accession>
<reference evidence="1 2" key="1">
    <citation type="submission" date="2019-02" db="EMBL/GenBank/DDBJ databases">
        <title>Deep-cultivation of Planctomycetes and their phenomic and genomic characterization uncovers novel biology.</title>
        <authorList>
            <person name="Wiegand S."/>
            <person name="Jogler M."/>
            <person name="Boedeker C."/>
            <person name="Pinto D."/>
            <person name="Vollmers J."/>
            <person name="Rivas-Marin E."/>
            <person name="Kohn T."/>
            <person name="Peeters S.H."/>
            <person name="Heuer A."/>
            <person name="Rast P."/>
            <person name="Oberbeckmann S."/>
            <person name="Bunk B."/>
            <person name="Jeske O."/>
            <person name="Meyerdierks A."/>
            <person name="Storesund J.E."/>
            <person name="Kallscheuer N."/>
            <person name="Luecker S."/>
            <person name="Lage O.M."/>
            <person name="Pohl T."/>
            <person name="Merkel B.J."/>
            <person name="Hornburger P."/>
            <person name="Mueller R.-W."/>
            <person name="Bruemmer F."/>
            <person name="Labrenz M."/>
            <person name="Spormann A.M."/>
            <person name="Op den Camp H."/>
            <person name="Overmann J."/>
            <person name="Amann R."/>
            <person name="Jetten M.S.M."/>
            <person name="Mascher T."/>
            <person name="Medema M.H."/>
            <person name="Devos D.P."/>
            <person name="Kaster A.-K."/>
            <person name="Ovreas L."/>
            <person name="Rohde M."/>
            <person name="Galperin M.Y."/>
            <person name="Jogler C."/>
        </authorList>
    </citation>
    <scope>NUCLEOTIDE SEQUENCE [LARGE SCALE GENOMIC DNA]</scope>
    <source>
        <strain evidence="1 2">Pan181</strain>
    </source>
</reference>
<dbReference type="KEGG" id="amuc:Pan181_43410"/>
<dbReference type="Proteomes" id="UP000315750">
    <property type="component" value="Chromosome"/>
</dbReference>
<sequence>MRMQEIRLEDQQAVHDHVNENLCELENLELHHFPLSERALCRDGEACAVMYVLHGPRQLQVTAVWELASGTIWYYNSVGERCRKTQLVGSVHYQSPKLVAA</sequence>
<protein>
    <submittedName>
        <fullName evidence="1">Uncharacterized protein</fullName>
    </submittedName>
</protein>
<keyword evidence="2" id="KW-1185">Reference proteome</keyword>
<dbReference type="AlphaFoldDB" id="A0A518ATT8"/>
<dbReference type="RefSeq" id="WP_145249686.1">
    <property type="nucleotide sequence ID" value="NZ_CP036278.1"/>
</dbReference>
<gene>
    <name evidence="1" type="ORF">Pan181_43410</name>
</gene>
<proteinExistence type="predicted"/>
<evidence type="ECO:0000313" key="1">
    <source>
        <dbReference type="EMBL" id="QDU58115.1"/>
    </source>
</evidence>
<name>A0A518ATT8_9BACT</name>
<dbReference type="OrthoDB" id="277143at2"/>